<feature type="region of interest" description="Disordered" evidence="7">
    <location>
        <begin position="228"/>
        <end position="262"/>
    </location>
</feature>
<dbReference type="RefSeq" id="WP_378260636.1">
    <property type="nucleotide sequence ID" value="NZ_JBHUKR010000004.1"/>
</dbReference>
<keyword evidence="8" id="KW-0812">Transmembrane</keyword>
<keyword evidence="11" id="KW-1185">Reference proteome</keyword>
<evidence type="ECO:0000256" key="5">
    <source>
        <dbReference type="ARBA" id="ARBA00022777"/>
    </source>
</evidence>
<dbReference type="EC" id="2.7.11.1" evidence="1"/>
<dbReference type="Proteomes" id="UP001597417">
    <property type="component" value="Unassembled WGS sequence"/>
</dbReference>
<evidence type="ECO:0000259" key="9">
    <source>
        <dbReference type="PROSITE" id="PS50011"/>
    </source>
</evidence>
<comment type="caution">
    <text evidence="10">The sequence shown here is derived from an EMBL/GenBank/DDBJ whole genome shotgun (WGS) entry which is preliminary data.</text>
</comment>
<feature type="compositionally biased region" description="Low complexity" evidence="7">
    <location>
        <begin position="301"/>
        <end position="310"/>
    </location>
</feature>
<evidence type="ECO:0000256" key="1">
    <source>
        <dbReference type="ARBA" id="ARBA00012513"/>
    </source>
</evidence>
<evidence type="ECO:0000256" key="2">
    <source>
        <dbReference type="ARBA" id="ARBA00022527"/>
    </source>
</evidence>
<feature type="region of interest" description="Disordered" evidence="7">
    <location>
        <begin position="363"/>
        <end position="409"/>
    </location>
</feature>
<dbReference type="Gene3D" id="3.30.200.20">
    <property type="entry name" value="Phosphorylase Kinase, domain 1"/>
    <property type="match status" value="1"/>
</dbReference>
<evidence type="ECO:0000256" key="8">
    <source>
        <dbReference type="SAM" id="Phobius"/>
    </source>
</evidence>
<keyword evidence="8" id="KW-1133">Transmembrane helix</keyword>
<evidence type="ECO:0000256" key="3">
    <source>
        <dbReference type="ARBA" id="ARBA00022679"/>
    </source>
</evidence>
<dbReference type="EMBL" id="JBHUKR010000004">
    <property type="protein sequence ID" value="MFD2415118.1"/>
    <property type="molecule type" value="Genomic_DNA"/>
</dbReference>
<feature type="region of interest" description="Disordered" evidence="7">
    <location>
        <begin position="274"/>
        <end position="328"/>
    </location>
</feature>
<keyword evidence="5 10" id="KW-0418">Kinase</keyword>
<proteinExistence type="predicted"/>
<evidence type="ECO:0000313" key="10">
    <source>
        <dbReference type="EMBL" id="MFD2415118.1"/>
    </source>
</evidence>
<feature type="transmembrane region" description="Helical" evidence="8">
    <location>
        <begin position="334"/>
        <end position="355"/>
    </location>
</feature>
<dbReference type="InterPro" id="IPR011009">
    <property type="entry name" value="Kinase-like_dom_sf"/>
</dbReference>
<dbReference type="GO" id="GO:0004674">
    <property type="term" value="F:protein serine/threonine kinase activity"/>
    <property type="evidence" value="ECO:0007669"/>
    <property type="project" value="UniProtKB-EC"/>
</dbReference>
<keyword evidence="2" id="KW-0723">Serine/threonine-protein kinase</keyword>
<evidence type="ECO:0000256" key="7">
    <source>
        <dbReference type="SAM" id="MobiDB-lite"/>
    </source>
</evidence>
<feature type="compositionally biased region" description="Pro residues" evidence="7">
    <location>
        <begin position="391"/>
        <end position="407"/>
    </location>
</feature>
<evidence type="ECO:0000313" key="11">
    <source>
        <dbReference type="Proteomes" id="UP001597417"/>
    </source>
</evidence>
<dbReference type="PROSITE" id="PS50011">
    <property type="entry name" value="PROTEIN_KINASE_DOM"/>
    <property type="match status" value="1"/>
</dbReference>
<dbReference type="InterPro" id="IPR000719">
    <property type="entry name" value="Prot_kinase_dom"/>
</dbReference>
<dbReference type="SMART" id="SM00220">
    <property type="entry name" value="S_TKc"/>
    <property type="match status" value="1"/>
</dbReference>
<feature type="compositionally biased region" description="Low complexity" evidence="7">
    <location>
        <begin position="371"/>
        <end position="390"/>
    </location>
</feature>
<dbReference type="Gene3D" id="1.10.510.10">
    <property type="entry name" value="Transferase(Phosphotransferase) domain 1"/>
    <property type="match status" value="1"/>
</dbReference>
<keyword evidence="3 10" id="KW-0808">Transferase</keyword>
<dbReference type="CDD" id="cd14014">
    <property type="entry name" value="STKc_PknB_like"/>
    <property type="match status" value="1"/>
</dbReference>
<organism evidence="10 11">
    <name type="scientific">Amycolatopsis pigmentata</name>
    <dbReference type="NCBI Taxonomy" id="450801"/>
    <lineage>
        <taxon>Bacteria</taxon>
        <taxon>Bacillati</taxon>
        <taxon>Actinomycetota</taxon>
        <taxon>Actinomycetes</taxon>
        <taxon>Pseudonocardiales</taxon>
        <taxon>Pseudonocardiaceae</taxon>
        <taxon>Amycolatopsis</taxon>
    </lineage>
</organism>
<dbReference type="Pfam" id="PF00069">
    <property type="entry name" value="Pkinase"/>
    <property type="match status" value="1"/>
</dbReference>
<keyword evidence="6" id="KW-0067">ATP-binding</keyword>
<feature type="compositionally biased region" description="Basic and acidic residues" evidence="7">
    <location>
        <begin position="238"/>
        <end position="249"/>
    </location>
</feature>
<keyword evidence="8" id="KW-0472">Membrane</keyword>
<sequence>MDGLVGRYLVGRYRLVDPIASGGMGSVWRVWDAQARRYVAAKLLRPADAVSLLRFVREQSLRVEHPHVAAPTGWAAEDDQVLLTMDLVRGGTVAHLLSDYGTLPLSYVAVLIDQLLDALAAVHAHGIVHRDVKPSNLLLEPTGRGKPMLRLADFGIAVVMDEPRFTHSQVIGSPGYVAPERMLHVDPEPRQDLYAVGVLTARLLTGQATAVDRTGELPGSVRAFVEALSSESPANRPESAEAARREWRTAVEQAGAEPIGPAGLGTIEVFERLSPLPSGFGPDGPVSGSPDPEATNVLDTAAISAAAPAPLSRTRPDDDTGPRRPARAGLGRPVVITVGVVALVLAIGIPVTLFLRDADSIQGSAQPQQPVVESSASTTMSTTTASSSSPAPVPPPGSPVTTAPPTPAAGATTSVVVRTVVPVDDSFSVSTTDKCGVVDFVDHGQGASGSAAQDSVVVHDTCADGHGVKAWVKLDGTALGSRYNGNSQAGAPVTWYPFTTLTAGQRITLSVCLVDGSSGNAPARCGERTVTLVDG</sequence>
<keyword evidence="4" id="KW-0547">Nucleotide-binding</keyword>
<name>A0ABW5FJF3_9PSEU</name>
<dbReference type="PROSITE" id="PS00108">
    <property type="entry name" value="PROTEIN_KINASE_ST"/>
    <property type="match status" value="1"/>
</dbReference>
<evidence type="ECO:0000256" key="4">
    <source>
        <dbReference type="ARBA" id="ARBA00022741"/>
    </source>
</evidence>
<reference evidence="11" key="1">
    <citation type="journal article" date="2019" name="Int. J. Syst. Evol. Microbiol.">
        <title>The Global Catalogue of Microorganisms (GCM) 10K type strain sequencing project: providing services to taxonomists for standard genome sequencing and annotation.</title>
        <authorList>
            <consortium name="The Broad Institute Genomics Platform"/>
            <consortium name="The Broad Institute Genome Sequencing Center for Infectious Disease"/>
            <person name="Wu L."/>
            <person name="Ma J."/>
        </authorList>
    </citation>
    <scope>NUCLEOTIDE SEQUENCE [LARGE SCALE GENOMIC DNA]</scope>
    <source>
        <strain evidence="11">CGMCC 4.7645</strain>
    </source>
</reference>
<dbReference type="SUPFAM" id="SSF56112">
    <property type="entry name" value="Protein kinase-like (PK-like)"/>
    <property type="match status" value="1"/>
</dbReference>
<dbReference type="PANTHER" id="PTHR43289:SF6">
    <property type="entry name" value="SERINE_THREONINE-PROTEIN KINASE NEKL-3"/>
    <property type="match status" value="1"/>
</dbReference>
<evidence type="ECO:0000256" key="6">
    <source>
        <dbReference type="ARBA" id="ARBA00022840"/>
    </source>
</evidence>
<protein>
    <recommendedName>
        <fullName evidence="1">non-specific serine/threonine protein kinase</fullName>
        <ecNumber evidence="1">2.7.11.1</ecNumber>
    </recommendedName>
</protein>
<gene>
    <name evidence="10" type="ORF">ACFSXZ_02135</name>
</gene>
<feature type="compositionally biased region" description="Low complexity" evidence="7">
    <location>
        <begin position="277"/>
        <end position="292"/>
    </location>
</feature>
<dbReference type="InterPro" id="IPR008271">
    <property type="entry name" value="Ser/Thr_kinase_AS"/>
</dbReference>
<dbReference type="PANTHER" id="PTHR43289">
    <property type="entry name" value="MITOGEN-ACTIVATED PROTEIN KINASE KINASE KINASE 20-RELATED"/>
    <property type="match status" value="1"/>
</dbReference>
<feature type="domain" description="Protein kinase" evidence="9">
    <location>
        <begin position="13"/>
        <end position="248"/>
    </location>
</feature>
<accession>A0ABW5FJF3</accession>